<dbReference type="RefSeq" id="WP_165865935.1">
    <property type="nucleotide sequence ID" value="NZ_UPPP01000064.1"/>
</dbReference>
<organism evidence="1 2">
    <name type="scientific">Lucifera butyrica</name>
    <dbReference type="NCBI Taxonomy" id="1351585"/>
    <lineage>
        <taxon>Bacteria</taxon>
        <taxon>Bacillati</taxon>
        <taxon>Bacillota</taxon>
        <taxon>Negativicutes</taxon>
        <taxon>Veillonellales</taxon>
        <taxon>Veillonellaceae</taxon>
        <taxon>Lucifera</taxon>
    </lineage>
</organism>
<dbReference type="AlphaFoldDB" id="A0A498R6G0"/>
<sequence>MNNQGPNMRTPVLAVDGKVVCARRIPKAEKVEGWIK</sequence>
<evidence type="ECO:0000313" key="1">
    <source>
        <dbReference type="EMBL" id="VBB06457.1"/>
    </source>
</evidence>
<gene>
    <name evidence="1" type="ORF">LUCI_1689</name>
</gene>
<evidence type="ECO:0008006" key="3">
    <source>
        <dbReference type="Google" id="ProtNLM"/>
    </source>
</evidence>
<evidence type="ECO:0000313" key="2">
    <source>
        <dbReference type="Proteomes" id="UP000277811"/>
    </source>
</evidence>
<dbReference type="Gene3D" id="3.40.30.10">
    <property type="entry name" value="Glutaredoxin"/>
    <property type="match status" value="1"/>
</dbReference>
<protein>
    <recommendedName>
        <fullName evidence="3">Thioredoxin-like fold</fullName>
    </recommendedName>
</protein>
<keyword evidence="2" id="KW-1185">Reference proteome</keyword>
<proteinExistence type="predicted"/>
<accession>A0A498R6G0</accession>
<dbReference type="EMBL" id="UPPP01000064">
    <property type="protein sequence ID" value="VBB06457.1"/>
    <property type="molecule type" value="Genomic_DNA"/>
</dbReference>
<reference evidence="1 2" key="1">
    <citation type="submission" date="2018-06" db="EMBL/GenBank/DDBJ databases">
        <authorList>
            <person name="Strepis N."/>
        </authorList>
    </citation>
    <scope>NUCLEOTIDE SEQUENCE [LARGE SCALE GENOMIC DNA]</scope>
    <source>
        <strain evidence="1">LUCI</strain>
    </source>
</reference>
<dbReference type="Proteomes" id="UP000277811">
    <property type="component" value="Unassembled WGS sequence"/>
</dbReference>
<name>A0A498R6G0_9FIRM</name>